<feature type="transmembrane region" description="Helical" evidence="6">
    <location>
        <begin position="166"/>
        <end position="186"/>
    </location>
</feature>
<feature type="transmembrane region" description="Helical" evidence="6">
    <location>
        <begin position="77"/>
        <end position="95"/>
    </location>
</feature>
<dbReference type="PANTHER" id="PTHR42718:SF9">
    <property type="entry name" value="MAJOR FACILITATOR SUPERFAMILY MULTIDRUG TRANSPORTER MFSC"/>
    <property type="match status" value="1"/>
</dbReference>
<keyword evidence="4 6" id="KW-1133">Transmembrane helix</keyword>
<dbReference type="PRINTS" id="PR01036">
    <property type="entry name" value="TCRTETB"/>
</dbReference>
<feature type="transmembrane region" description="Helical" evidence="6">
    <location>
        <begin position="12"/>
        <end position="36"/>
    </location>
</feature>
<evidence type="ECO:0000256" key="3">
    <source>
        <dbReference type="ARBA" id="ARBA00022692"/>
    </source>
</evidence>
<proteinExistence type="predicted"/>
<feature type="transmembrane region" description="Helical" evidence="6">
    <location>
        <begin position="291"/>
        <end position="314"/>
    </location>
</feature>
<keyword evidence="3 6" id="KW-0812">Transmembrane</keyword>
<dbReference type="eggNOG" id="COG2814">
    <property type="taxonomic scope" value="Bacteria"/>
</dbReference>
<feature type="transmembrane region" description="Helical" evidence="6">
    <location>
        <begin position="437"/>
        <end position="455"/>
    </location>
</feature>
<dbReference type="PROSITE" id="PS50850">
    <property type="entry name" value="MFS"/>
    <property type="match status" value="1"/>
</dbReference>
<evidence type="ECO:0000313" key="8">
    <source>
        <dbReference type="EMBL" id="KRL02234.1"/>
    </source>
</evidence>
<dbReference type="AlphaFoldDB" id="K0NVV9"/>
<dbReference type="SUPFAM" id="SSF103473">
    <property type="entry name" value="MFS general substrate transporter"/>
    <property type="match status" value="1"/>
</dbReference>
<dbReference type="STRING" id="1293597.FC20_GL000423"/>
<dbReference type="RefSeq" id="WP_008461240.1">
    <property type="nucleotide sequence ID" value="NZ_AZDU01000016.1"/>
</dbReference>
<feature type="transmembrane region" description="Helical" evidence="6">
    <location>
        <begin position="265"/>
        <end position="285"/>
    </location>
</feature>
<feature type="transmembrane region" description="Helical" evidence="6">
    <location>
        <begin position="198"/>
        <end position="219"/>
    </location>
</feature>
<sequence>MKQSDSKNTTLAILSVGLLTFIGILNETSMNVTYPILVKQFGAPLSTIQWITTGYLLTVTIIMGTTAYLLRQIPARWLHLGAGVAFILGSCLAALSNNFSLLLIGRIIQGIATGFSTPIMFQLIFTQVPKEKLGLMTGVAGMIISLAPALGPTYGGIVLSFASWRMIFWLLLPLALISILGGQLYVRNRPMGNQTSFSYAALLLLGISLFFVVYAMSVIGSQGLSVAFLINLLIGLVFFAAFVYVNDHGKSQLLNLTIFKKLTIVLAALTYFILQFANIGLSVTIPTYAEYVLSASSLIAGLCLLPGSFVGAIISPWAGKLADKYGFKQPISIGGILFFLGNLGFALLQPVLTPALIILCHVAFRAGLNLAFANSISNASTLVDKKTVSDVNSAFNMIQQFAGSLGVSIATALISLNQKYGQGRLATRSYQGGKLDFCLFALLGLIAICLIWHNFHLQARSTNE</sequence>
<evidence type="ECO:0000256" key="1">
    <source>
        <dbReference type="ARBA" id="ARBA00004651"/>
    </source>
</evidence>
<dbReference type="Gene3D" id="1.20.1250.20">
    <property type="entry name" value="MFS general substrate transporter like domains"/>
    <property type="match status" value="2"/>
</dbReference>
<dbReference type="Pfam" id="PF07690">
    <property type="entry name" value="MFS_1"/>
    <property type="match status" value="1"/>
</dbReference>
<feature type="domain" description="Major facilitator superfamily (MFS) profile" evidence="7">
    <location>
        <begin position="12"/>
        <end position="462"/>
    </location>
</feature>
<evidence type="ECO:0000313" key="9">
    <source>
        <dbReference type="Proteomes" id="UP000051074"/>
    </source>
</evidence>
<feature type="transmembrane region" description="Helical" evidence="6">
    <location>
        <begin position="335"/>
        <end position="364"/>
    </location>
</feature>
<gene>
    <name evidence="8" type="ORF">FC20_GL000423</name>
</gene>
<dbReference type="InterPro" id="IPR036259">
    <property type="entry name" value="MFS_trans_sf"/>
</dbReference>
<evidence type="ECO:0000256" key="6">
    <source>
        <dbReference type="SAM" id="Phobius"/>
    </source>
</evidence>
<dbReference type="InterPro" id="IPR011701">
    <property type="entry name" value="MFS"/>
</dbReference>
<dbReference type="EMBL" id="AZDU01000016">
    <property type="protein sequence ID" value="KRL02234.1"/>
    <property type="molecule type" value="Genomic_DNA"/>
</dbReference>
<dbReference type="Proteomes" id="UP000051074">
    <property type="component" value="Unassembled WGS sequence"/>
</dbReference>
<keyword evidence="5 6" id="KW-0472">Membrane</keyword>
<dbReference type="GO" id="GO:0005886">
    <property type="term" value="C:plasma membrane"/>
    <property type="evidence" value="ECO:0007669"/>
    <property type="project" value="UniProtKB-SubCell"/>
</dbReference>
<comment type="caution">
    <text evidence="8">The sequence shown here is derived from an EMBL/GenBank/DDBJ whole genome shotgun (WGS) entry which is preliminary data.</text>
</comment>
<feature type="transmembrane region" description="Helical" evidence="6">
    <location>
        <begin position="225"/>
        <end position="245"/>
    </location>
</feature>
<accession>K0NVV9</accession>
<dbReference type="PATRIC" id="fig|1293597.4.peg.484"/>
<feature type="transmembrane region" description="Helical" evidence="6">
    <location>
        <begin position="397"/>
        <end position="416"/>
    </location>
</feature>
<protein>
    <recommendedName>
        <fullName evidence="7">Major facilitator superfamily (MFS) profile domain-containing protein</fullName>
    </recommendedName>
</protein>
<keyword evidence="2" id="KW-0813">Transport</keyword>
<dbReference type="PANTHER" id="PTHR42718">
    <property type="entry name" value="MAJOR FACILITATOR SUPERFAMILY MULTIDRUG TRANSPORTER MFSC"/>
    <property type="match status" value="1"/>
</dbReference>
<reference evidence="8 9" key="1">
    <citation type="journal article" date="2015" name="Genome Announc.">
        <title>Expanding the biotechnology potential of lactobacilli through comparative genomics of 213 strains and associated genera.</title>
        <authorList>
            <person name="Sun Z."/>
            <person name="Harris H.M."/>
            <person name="McCann A."/>
            <person name="Guo C."/>
            <person name="Argimon S."/>
            <person name="Zhang W."/>
            <person name="Yang X."/>
            <person name="Jeffery I.B."/>
            <person name="Cooney J.C."/>
            <person name="Kagawa T.F."/>
            <person name="Liu W."/>
            <person name="Song Y."/>
            <person name="Salvetti E."/>
            <person name="Wrobel A."/>
            <person name="Rasinkangas P."/>
            <person name="Parkhill J."/>
            <person name="Rea M.C."/>
            <person name="O'Sullivan O."/>
            <person name="Ritari J."/>
            <person name="Douillard F.P."/>
            <person name="Paul Ross R."/>
            <person name="Yang R."/>
            <person name="Briner A.E."/>
            <person name="Felis G.E."/>
            <person name="de Vos W.M."/>
            <person name="Barrangou R."/>
            <person name="Klaenhammer T.R."/>
            <person name="Caufield P.W."/>
            <person name="Cui Y."/>
            <person name="Zhang H."/>
            <person name="O'Toole P.W."/>
        </authorList>
    </citation>
    <scope>NUCLEOTIDE SEQUENCE [LARGE SCALE GENOMIC DNA]</scope>
    <source>
        <strain evidence="8 9">DSM 19284</strain>
    </source>
</reference>
<dbReference type="InterPro" id="IPR020846">
    <property type="entry name" value="MFS_dom"/>
</dbReference>
<evidence type="ECO:0000256" key="5">
    <source>
        <dbReference type="ARBA" id="ARBA00023136"/>
    </source>
</evidence>
<evidence type="ECO:0000256" key="2">
    <source>
        <dbReference type="ARBA" id="ARBA00022448"/>
    </source>
</evidence>
<feature type="transmembrane region" description="Helical" evidence="6">
    <location>
        <begin position="48"/>
        <end position="70"/>
    </location>
</feature>
<organism evidence="8 9">
    <name type="scientific">Lactobacillus equicursoris DSM 19284 = JCM 14600 = CIP 110162</name>
    <dbReference type="NCBI Taxonomy" id="1293597"/>
    <lineage>
        <taxon>Bacteria</taxon>
        <taxon>Bacillati</taxon>
        <taxon>Bacillota</taxon>
        <taxon>Bacilli</taxon>
        <taxon>Lactobacillales</taxon>
        <taxon>Lactobacillaceae</taxon>
        <taxon>Lactobacillus</taxon>
    </lineage>
</organism>
<keyword evidence="9" id="KW-1185">Reference proteome</keyword>
<feature type="transmembrane region" description="Helical" evidence="6">
    <location>
        <begin position="101"/>
        <end position="121"/>
    </location>
</feature>
<feature type="transmembrane region" description="Helical" evidence="6">
    <location>
        <begin position="133"/>
        <end position="154"/>
    </location>
</feature>
<evidence type="ECO:0000259" key="7">
    <source>
        <dbReference type="PROSITE" id="PS50850"/>
    </source>
</evidence>
<evidence type="ECO:0000256" key="4">
    <source>
        <dbReference type="ARBA" id="ARBA00022989"/>
    </source>
</evidence>
<name>K0NVV9_9LACO</name>
<dbReference type="GO" id="GO:0022857">
    <property type="term" value="F:transmembrane transporter activity"/>
    <property type="evidence" value="ECO:0007669"/>
    <property type="project" value="InterPro"/>
</dbReference>
<comment type="subcellular location">
    <subcellularLocation>
        <location evidence="1">Cell membrane</location>
        <topology evidence="1">Multi-pass membrane protein</topology>
    </subcellularLocation>
</comment>